<dbReference type="EMBL" id="ML121537">
    <property type="protein sequence ID" value="RPB25671.1"/>
    <property type="molecule type" value="Genomic_DNA"/>
</dbReference>
<feature type="compositionally biased region" description="Low complexity" evidence="1">
    <location>
        <begin position="240"/>
        <end position="292"/>
    </location>
</feature>
<protein>
    <submittedName>
        <fullName evidence="2">Uncharacterized protein</fullName>
    </submittedName>
</protein>
<dbReference type="OrthoDB" id="5394377at2759"/>
<reference evidence="2 3" key="1">
    <citation type="journal article" date="2018" name="Nat. Ecol. Evol.">
        <title>Pezizomycetes genomes reveal the molecular basis of ectomycorrhizal truffle lifestyle.</title>
        <authorList>
            <person name="Murat C."/>
            <person name="Payen T."/>
            <person name="Noel B."/>
            <person name="Kuo A."/>
            <person name="Morin E."/>
            <person name="Chen J."/>
            <person name="Kohler A."/>
            <person name="Krizsan K."/>
            <person name="Balestrini R."/>
            <person name="Da Silva C."/>
            <person name="Montanini B."/>
            <person name="Hainaut M."/>
            <person name="Levati E."/>
            <person name="Barry K.W."/>
            <person name="Belfiori B."/>
            <person name="Cichocki N."/>
            <person name="Clum A."/>
            <person name="Dockter R.B."/>
            <person name="Fauchery L."/>
            <person name="Guy J."/>
            <person name="Iotti M."/>
            <person name="Le Tacon F."/>
            <person name="Lindquist E.A."/>
            <person name="Lipzen A."/>
            <person name="Malagnac F."/>
            <person name="Mello A."/>
            <person name="Molinier V."/>
            <person name="Miyauchi S."/>
            <person name="Poulain J."/>
            <person name="Riccioni C."/>
            <person name="Rubini A."/>
            <person name="Sitrit Y."/>
            <person name="Splivallo R."/>
            <person name="Traeger S."/>
            <person name="Wang M."/>
            <person name="Zifcakova L."/>
            <person name="Wipf D."/>
            <person name="Zambonelli A."/>
            <person name="Paolocci F."/>
            <person name="Nowrousian M."/>
            <person name="Ottonello S."/>
            <person name="Baldrian P."/>
            <person name="Spatafora J.W."/>
            <person name="Henrissat B."/>
            <person name="Nagy L.G."/>
            <person name="Aury J.M."/>
            <person name="Wincker P."/>
            <person name="Grigoriev I.V."/>
            <person name="Bonfante P."/>
            <person name="Martin F.M."/>
        </authorList>
    </citation>
    <scope>NUCLEOTIDE SEQUENCE [LARGE SCALE GENOMIC DNA]</scope>
    <source>
        <strain evidence="2 3">ATCC MYA-4762</strain>
    </source>
</reference>
<feature type="region of interest" description="Disordered" evidence="1">
    <location>
        <begin position="415"/>
        <end position="441"/>
    </location>
</feature>
<dbReference type="InParanoid" id="A0A3N4LYB5"/>
<name>A0A3N4LYB5_9PEZI</name>
<accession>A0A3N4LYB5</accession>
<feature type="region of interest" description="Disordered" evidence="1">
    <location>
        <begin position="240"/>
        <end position="294"/>
    </location>
</feature>
<proteinExistence type="predicted"/>
<evidence type="ECO:0000256" key="1">
    <source>
        <dbReference type="SAM" id="MobiDB-lite"/>
    </source>
</evidence>
<dbReference type="AlphaFoldDB" id="A0A3N4LYB5"/>
<gene>
    <name evidence="2" type="ORF">L211DRAFT_95646</name>
</gene>
<keyword evidence="3" id="KW-1185">Reference proteome</keyword>
<feature type="compositionally biased region" description="Gly residues" evidence="1">
    <location>
        <begin position="420"/>
        <end position="432"/>
    </location>
</feature>
<sequence>MGEIHDVRWDFCRIRIFTKPERGPNGEYGTRIRLVTQNMRMEGSIDQRTLFLEHCELIPEYAFHDQILPVVYIRKIATKIGKRVSNASTTIAGSNVKAGSTKWDDNSLYYRFGSLEDMFNFQLAFLGELVEMDICSIPTIRYKRRVFDGEHTHYRARAQIWRENSDASLNPAFELHTHYISSAPSSNTQTYSFRAESIPDSSALTKVYSPRIVLYWENGGGVILFLSDSIELEVRNNGINNSSSINNNNSRDNFITNSNGSATTLTPTSPTTITHTSSTTSSSSSGDRSTSSGAFLLRRPSTVNNCSTTSTDTPVGNFVLRIKPTSTPFSKLQGGSFKARLLSPGQTSASGFRLDKQGLRWEDCENGVDGWEEYRWFEIEFRREVEMSSFMADWTKWLNERRKEKRRREGEMLRMPTGGTVAGGKGGKGGGGKLRKAMGGC</sequence>
<evidence type="ECO:0000313" key="2">
    <source>
        <dbReference type="EMBL" id="RPB25671.1"/>
    </source>
</evidence>
<dbReference type="Proteomes" id="UP000267821">
    <property type="component" value="Unassembled WGS sequence"/>
</dbReference>
<organism evidence="2 3">
    <name type="scientific">Terfezia boudieri ATCC MYA-4762</name>
    <dbReference type="NCBI Taxonomy" id="1051890"/>
    <lineage>
        <taxon>Eukaryota</taxon>
        <taxon>Fungi</taxon>
        <taxon>Dikarya</taxon>
        <taxon>Ascomycota</taxon>
        <taxon>Pezizomycotina</taxon>
        <taxon>Pezizomycetes</taxon>
        <taxon>Pezizales</taxon>
        <taxon>Pezizaceae</taxon>
        <taxon>Terfezia</taxon>
    </lineage>
</organism>
<evidence type="ECO:0000313" key="3">
    <source>
        <dbReference type="Proteomes" id="UP000267821"/>
    </source>
</evidence>